<accession>A0ABT1T1Z8</accession>
<reference evidence="2 3" key="1">
    <citation type="submission" date="2022-07" db="EMBL/GenBank/DDBJ databases">
        <title>Mucilaginibacter sp. JC4.</title>
        <authorList>
            <person name="Le V."/>
            <person name="Ko S.-R."/>
            <person name="Ahn C.-Y."/>
            <person name="Oh H.-M."/>
        </authorList>
    </citation>
    <scope>NUCLEOTIDE SEQUENCE [LARGE SCALE GENOMIC DNA]</scope>
    <source>
        <strain evidence="2 3">JC4</strain>
    </source>
</reference>
<evidence type="ECO:0000313" key="3">
    <source>
        <dbReference type="Proteomes" id="UP001204376"/>
    </source>
</evidence>
<gene>
    <name evidence="2" type="ORF">NPE20_11725</name>
</gene>
<name>A0ABT1T1Z8_9SPHI</name>
<evidence type="ECO:0000313" key="2">
    <source>
        <dbReference type="EMBL" id="MCQ6958636.1"/>
    </source>
</evidence>
<comment type="caution">
    <text evidence="2">The sequence shown here is derived from an EMBL/GenBank/DDBJ whole genome shotgun (WGS) entry which is preliminary data.</text>
</comment>
<keyword evidence="1" id="KW-0732">Signal</keyword>
<organism evidence="2 3">
    <name type="scientific">Mucilaginibacter aquariorum</name>
    <dbReference type="NCBI Taxonomy" id="2967225"/>
    <lineage>
        <taxon>Bacteria</taxon>
        <taxon>Pseudomonadati</taxon>
        <taxon>Bacteroidota</taxon>
        <taxon>Sphingobacteriia</taxon>
        <taxon>Sphingobacteriales</taxon>
        <taxon>Sphingobacteriaceae</taxon>
        <taxon>Mucilaginibacter</taxon>
    </lineage>
</organism>
<dbReference type="PROSITE" id="PS51257">
    <property type="entry name" value="PROKAR_LIPOPROTEIN"/>
    <property type="match status" value="1"/>
</dbReference>
<feature type="chain" id="PRO_5045802781" description="Lipocalin-like domain-containing protein" evidence="1">
    <location>
        <begin position="20"/>
        <end position="160"/>
    </location>
</feature>
<dbReference type="Proteomes" id="UP001204376">
    <property type="component" value="Unassembled WGS sequence"/>
</dbReference>
<proteinExistence type="predicted"/>
<dbReference type="RefSeq" id="WP_256538832.1">
    <property type="nucleotide sequence ID" value="NZ_JANHOH010000002.1"/>
</dbReference>
<dbReference type="EMBL" id="JANHOH010000002">
    <property type="protein sequence ID" value="MCQ6958636.1"/>
    <property type="molecule type" value="Genomic_DNA"/>
</dbReference>
<evidence type="ECO:0008006" key="4">
    <source>
        <dbReference type="Google" id="ProtNLM"/>
    </source>
</evidence>
<keyword evidence="3" id="KW-1185">Reference proteome</keyword>
<sequence length="160" mass="18021">MKKTLSFLLLIIVVLSACKKGGSTDPKDNKIKLEDLIGSYTFTEYVSENQGTILGVNTNSSKTPCMLNSIFTLNKDNTATSVYVGTEVCYLAYKSPSENTNIGPHEPERYIWKFVNNEVQLQLNNTALVHHYVVTRNDGLIQLTETSESPIRYMQVYTKK</sequence>
<evidence type="ECO:0000256" key="1">
    <source>
        <dbReference type="SAM" id="SignalP"/>
    </source>
</evidence>
<feature type="signal peptide" evidence="1">
    <location>
        <begin position="1"/>
        <end position="19"/>
    </location>
</feature>
<protein>
    <recommendedName>
        <fullName evidence="4">Lipocalin-like domain-containing protein</fullName>
    </recommendedName>
</protein>